<reference evidence="2 3" key="1">
    <citation type="submission" date="2024-04" db="EMBL/GenBank/DDBJ databases">
        <title>The reference genome of an endangered Asteraceae, Deinandra increscens subsp. villosa, native to the Central Coast of California.</title>
        <authorList>
            <person name="Guilliams M."/>
            <person name="Hasenstab-Lehman K."/>
            <person name="Meyer R."/>
            <person name="Mcevoy S."/>
        </authorList>
    </citation>
    <scope>NUCLEOTIDE SEQUENCE [LARGE SCALE GENOMIC DNA]</scope>
    <source>
        <tissue evidence="2">Leaf</tissue>
    </source>
</reference>
<protein>
    <submittedName>
        <fullName evidence="2">Uncharacterized protein</fullName>
    </submittedName>
</protein>
<gene>
    <name evidence="2" type="ORF">SSX86_030076</name>
</gene>
<evidence type="ECO:0000313" key="3">
    <source>
        <dbReference type="Proteomes" id="UP001408789"/>
    </source>
</evidence>
<evidence type="ECO:0000256" key="1">
    <source>
        <dbReference type="SAM" id="Phobius"/>
    </source>
</evidence>
<comment type="caution">
    <text evidence="2">The sequence shown here is derived from an EMBL/GenBank/DDBJ whole genome shotgun (WGS) entry which is preliminary data.</text>
</comment>
<keyword evidence="1" id="KW-1133">Transmembrane helix</keyword>
<dbReference type="Proteomes" id="UP001408789">
    <property type="component" value="Unassembled WGS sequence"/>
</dbReference>
<organism evidence="2 3">
    <name type="scientific">Deinandra increscens subsp. villosa</name>
    <dbReference type="NCBI Taxonomy" id="3103831"/>
    <lineage>
        <taxon>Eukaryota</taxon>
        <taxon>Viridiplantae</taxon>
        <taxon>Streptophyta</taxon>
        <taxon>Embryophyta</taxon>
        <taxon>Tracheophyta</taxon>
        <taxon>Spermatophyta</taxon>
        <taxon>Magnoliopsida</taxon>
        <taxon>eudicotyledons</taxon>
        <taxon>Gunneridae</taxon>
        <taxon>Pentapetalae</taxon>
        <taxon>asterids</taxon>
        <taxon>campanulids</taxon>
        <taxon>Asterales</taxon>
        <taxon>Asteraceae</taxon>
        <taxon>Asteroideae</taxon>
        <taxon>Heliantheae alliance</taxon>
        <taxon>Madieae</taxon>
        <taxon>Madiinae</taxon>
        <taxon>Deinandra</taxon>
    </lineage>
</organism>
<dbReference type="PROSITE" id="PS51257">
    <property type="entry name" value="PROKAR_LIPOPROTEIN"/>
    <property type="match status" value="1"/>
</dbReference>
<proteinExistence type="predicted"/>
<sequence>MAVFIFKVICCTMTVLLSLISCLLCKVSAWIVVMTIKALKAPGVALQSALEQVGGLVKCCLERVLVLFLKNILMATKKVVDLFVVLVVQVIYRLMAAAGKSVGCQLVEKMKLWLKELKVSLLKMILKNIRAIIILFLNLVVDVASRLPIAVMAVAGELVKMMTSGFHELVKVMVYCLEIMLDVIEKLVLFYDLVLEVLPRWLVAVGKFIDQMTMAFHELMQLMQHVAKIVGGLIETLSPVIKDMIKKVVSLLYERVVDYMVEHVKEIVFGYVFGAVLMSEYHQLIQQIFESVVRSMVEKFMAIVMYLLSRKTVSIER</sequence>
<accession>A0AAP0GM45</accession>
<keyword evidence="3" id="KW-1185">Reference proteome</keyword>
<name>A0AAP0GM45_9ASTR</name>
<keyword evidence="1" id="KW-0812">Transmembrane</keyword>
<dbReference type="AlphaFoldDB" id="A0AAP0GM45"/>
<feature type="transmembrane region" description="Helical" evidence="1">
    <location>
        <begin position="128"/>
        <end position="152"/>
    </location>
</feature>
<evidence type="ECO:0000313" key="2">
    <source>
        <dbReference type="EMBL" id="KAK9053442.1"/>
    </source>
</evidence>
<feature type="transmembrane region" description="Helical" evidence="1">
    <location>
        <begin position="82"/>
        <end position="107"/>
    </location>
</feature>
<dbReference type="EMBL" id="JBCNJP010000027">
    <property type="protein sequence ID" value="KAK9053442.1"/>
    <property type="molecule type" value="Genomic_DNA"/>
</dbReference>
<keyword evidence="1" id="KW-0472">Membrane</keyword>